<name>A0ABV3U1J3_9GAMM</name>
<sequence>MRDQNALLAGELQESTAHVAVDASVKRKASVKALKKPKKPAGGKPKLNVSMFLRTWHQRLGLFAFVFMGWLGFSGILLNQSVSMGLDAFRVDTAAVMSLYGLYPEVPSVGYSSGDHWLVTTTENTVLNDISLEQHIPSPLGFVDVKTGAGETLYVATSDKLTLLSPEGAVIEEQSGYMLPTGHIRGLGLLERDGTSYLALQGENTYITSDGLSWNELDDSGQVAWSALADLPEDVKVDVEPFSHPTVALEQVLIDLHSGRLFGTFGAQLINLVGVAAVLLSISGVWMTWRTSRMRKARQKK</sequence>
<proteinExistence type="predicted"/>
<dbReference type="Pfam" id="PF03929">
    <property type="entry name" value="PepSY_TM"/>
    <property type="match status" value="1"/>
</dbReference>
<dbReference type="Proteomes" id="UP001557484">
    <property type="component" value="Unassembled WGS sequence"/>
</dbReference>
<comment type="caution">
    <text evidence="2">The sequence shown here is derived from an EMBL/GenBank/DDBJ whole genome shotgun (WGS) entry which is preliminary data.</text>
</comment>
<evidence type="ECO:0000256" key="1">
    <source>
        <dbReference type="SAM" id="Phobius"/>
    </source>
</evidence>
<keyword evidence="1" id="KW-1133">Transmembrane helix</keyword>
<keyword evidence="3" id="KW-1185">Reference proteome</keyword>
<protein>
    <submittedName>
        <fullName evidence="2">PepSY domain-containing protein</fullName>
    </submittedName>
</protein>
<feature type="transmembrane region" description="Helical" evidence="1">
    <location>
        <begin position="60"/>
        <end position="78"/>
    </location>
</feature>
<dbReference type="InterPro" id="IPR005625">
    <property type="entry name" value="PepSY-ass_TM"/>
</dbReference>
<evidence type="ECO:0000313" key="3">
    <source>
        <dbReference type="Proteomes" id="UP001557484"/>
    </source>
</evidence>
<organism evidence="2 3">
    <name type="scientific">Zhongshania arctica</name>
    <dbReference type="NCBI Taxonomy" id="3238302"/>
    <lineage>
        <taxon>Bacteria</taxon>
        <taxon>Pseudomonadati</taxon>
        <taxon>Pseudomonadota</taxon>
        <taxon>Gammaproteobacteria</taxon>
        <taxon>Cellvibrionales</taxon>
        <taxon>Spongiibacteraceae</taxon>
        <taxon>Zhongshania</taxon>
    </lineage>
</organism>
<accession>A0ABV3U1J3</accession>
<keyword evidence="1" id="KW-0812">Transmembrane</keyword>
<feature type="transmembrane region" description="Helical" evidence="1">
    <location>
        <begin position="269"/>
        <end position="289"/>
    </location>
</feature>
<evidence type="ECO:0000313" key="2">
    <source>
        <dbReference type="EMBL" id="MEX1666864.1"/>
    </source>
</evidence>
<dbReference type="EMBL" id="JBFRYB010000001">
    <property type="protein sequence ID" value="MEX1666864.1"/>
    <property type="molecule type" value="Genomic_DNA"/>
</dbReference>
<dbReference type="RefSeq" id="WP_368376927.1">
    <property type="nucleotide sequence ID" value="NZ_JBFRYB010000001.1"/>
</dbReference>
<reference evidence="2 3" key="1">
    <citation type="journal article" date="2011" name="Int. J. Syst. Evol. Microbiol.">
        <title>Zhongshania antarctica gen. nov., sp. nov. and Zhongshania guokunii sp. nov., gammaproteobacteria respectively isolated from coastal attached (fast) ice and surface seawater of the Antarctic.</title>
        <authorList>
            <person name="Li H.J."/>
            <person name="Zhang X.Y."/>
            <person name="Chen C.X."/>
            <person name="Zhang Y.J."/>
            <person name="Gao Z.M."/>
            <person name="Yu Y."/>
            <person name="Chen X.L."/>
            <person name="Chen B."/>
            <person name="Zhang Y.Z."/>
        </authorList>
    </citation>
    <scope>NUCLEOTIDE SEQUENCE [LARGE SCALE GENOMIC DNA]</scope>
    <source>
        <strain evidence="2 3">R06B22</strain>
    </source>
</reference>
<keyword evidence="1" id="KW-0472">Membrane</keyword>
<gene>
    <name evidence="2" type="ORF">AB4875_15320</name>
</gene>